<evidence type="ECO:0000313" key="3">
    <source>
        <dbReference type="Proteomes" id="UP001189429"/>
    </source>
</evidence>
<name>A0ABN9R540_9DINO</name>
<keyword evidence="1" id="KW-0472">Membrane</keyword>
<accession>A0ABN9R540</accession>
<feature type="transmembrane region" description="Helical" evidence="1">
    <location>
        <begin position="140"/>
        <end position="164"/>
    </location>
</feature>
<keyword evidence="1" id="KW-0812">Transmembrane</keyword>
<proteinExistence type="predicted"/>
<dbReference type="EMBL" id="CAUYUJ010005513">
    <property type="protein sequence ID" value="CAK0813902.1"/>
    <property type="molecule type" value="Genomic_DNA"/>
</dbReference>
<protein>
    <submittedName>
        <fullName evidence="2">Uncharacterized protein</fullName>
    </submittedName>
</protein>
<keyword evidence="3" id="KW-1185">Reference proteome</keyword>
<organism evidence="2 3">
    <name type="scientific">Prorocentrum cordatum</name>
    <dbReference type="NCBI Taxonomy" id="2364126"/>
    <lineage>
        <taxon>Eukaryota</taxon>
        <taxon>Sar</taxon>
        <taxon>Alveolata</taxon>
        <taxon>Dinophyceae</taxon>
        <taxon>Prorocentrales</taxon>
        <taxon>Prorocentraceae</taxon>
        <taxon>Prorocentrum</taxon>
    </lineage>
</organism>
<reference evidence="2" key="1">
    <citation type="submission" date="2023-10" db="EMBL/GenBank/DDBJ databases">
        <authorList>
            <person name="Chen Y."/>
            <person name="Shah S."/>
            <person name="Dougan E. K."/>
            <person name="Thang M."/>
            <person name="Chan C."/>
        </authorList>
    </citation>
    <scope>NUCLEOTIDE SEQUENCE [LARGE SCALE GENOMIC DNA]</scope>
</reference>
<dbReference type="InterPro" id="IPR038050">
    <property type="entry name" value="Neuro_actylchol_rec"/>
</dbReference>
<comment type="caution">
    <text evidence="2">The sequence shown here is derived from an EMBL/GenBank/DDBJ whole genome shotgun (WGS) entry which is preliminary data.</text>
</comment>
<sequence length="202" mass="22546">MLPMFGVTIRRIATMWMSNAGTRMNSATRLLLCIVQIMNITTSWRPANETDIWLDRFQTHCLALSIASVMQSCVVDYIKNSGLLDLRWAPRDHVVDTLLRTMICFLAICVFVSDLCDLQERGGNDMVALYGSFHGHSTKLLVGLIYMIFLCLGTSSVFSTLWLVLPTEWWKSMGCRGCTQIASGAEKSASTPGKFYRGSSPV</sequence>
<dbReference type="Proteomes" id="UP001189429">
    <property type="component" value="Unassembled WGS sequence"/>
</dbReference>
<dbReference type="Gene3D" id="1.20.58.390">
    <property type="entry name" value="Neurotransmitter-gated ion-channel transmembrane domain"/>
    <property type="match status" value="1"/>
</dbReference>
<gene>
    <name evidence="2" type="ORF">PCOR1329_LOCUS17679</name>
</gene>
<keyword evidence="1" id="KW-1133">Transmembrane helix</keyword>
<evidence type="ECO:0000256" key="1">
    <source>
        <dbReference type="SAM" id="Phobius"/>
    </source>
</evidence>
<evidence type="ECO:0000313" key="2">
    <source>
        <dbReference type="EMBL" id="CAK0813902.1"/>
    </source>
</evidence>